<dbReference type="RefSeq" id="WP_171472042.1">
    <property type="nucleotide sequence ID" value="NZ_CP053452.2"/>
</dbReference>
<dbReference type="PROSITE" id="PS51257">
    <property type="entry name" value="PROKAR_LIPOPROTEIN"/>
    <property type="match status" value="1"/>
</dbReference>
<keyword evidence="8" id="KW-1185">Reference proteome</keyword>
<reference evidence="8" key="1">
    <citation type="submission" date="2020-05" db="EMBL/GenBank/DDBJ databases">
        <title>Frigoriglobus tundricola gen. nov., sp. nov., a psychrotolerant cellulolytic planctomycete of the family Gemmataceae with two divergent copies of 16S rRNA gene.</title>
        <authorList>
            <person name="Kulichevskaya I.S."/>
            <person name="Ivanova A.A."/>
            <person name="Naumoff D.G."/>
            <person name="Beletsky A.V."/>
            <person name="Rijpstra W.I.C."/>
            <person name="Sinninghe Damste J.S."/>
            <person name="Mardanov A.V."/>
            <person name="Ravin N.V."/>
            <person name="Dedysh S.N."/>
        </authorList>
    </citation>
    <scope>NUCLEOTIDE SEQUENCE [LARGE SCALE GENOMIC DNA]</scope>
    <source>
        <strain evidence="8">PL17</strain>
    </source>
</reference>
<dbReference type="Pfam" id="PF00400">
    <property type="entry name" value="WD40"/>
    <property type="match status" value="4"/>
</dbReference>
<feature type="repeat" description="WD" evidence="3">
    <location>
        <begin position="357"/>
        <end position="401"/>
    </location>
</feature>
<evidence type="ECO:0000313" key="8">
    <source>
        <dbReference type="Proteomes" id="UP000503447"/>
    </source>
</evidence>
<feature type="repeat" description="WD" evidence="3">
    <location>
        <begin position="450"/>
        <end position="490"/>
    </location>
</feature>
<protein>
    <submittedName>
        <fullName evidence="7">High-affnity carbon uptake protein Hat/HatR</fullName>
    </submittedName>
</protein>
<feature type="compositionally biased region" description="Polar residues" evidence="5">
    <location>
        <begin position="25"/>
        <end position="38"/>
    </location>
</feature>
<feature type="repeat" description="WD" evidence="3">
    <location>
        <begin position="308"/>
        <end position="342"/>
    </location>
</feature>
<dbReference type="SMART" id="SM00320">
    <property type="entry name" value="WD40"/>
    <property type="match status" value="5"/>
</dbReference>
<dbReference type="PROSITE" id="PS50294">
    <property type="entry name" value="WD_REPEATS_REGION"/>
    <property type="match status" value="2"/>
</dbReference>
<dbReference type="InterPro" id="IPR036322">
    <property type="entry name" value="WD40_repeat_dom_sf"/>
</dbReference>
<dbReference type="KEGG" id="ftj:FTUN_4025"/>
<evidence type="ECO:0000256" key="3">
    <source>
        <dbReference type="PROSITE-ProRule" id="PRU00221"/>
    </source>
</evidence>
<dbReference type="Gene3D" id="2.130.10.10">
    <property type="entry name" value="YVTN repeat-like/Quinoprotein amine dehydrogenase"/>
    <property type="match status" value="2"/>
</dbReference>
<dbReference type="InterPro" id="IPR020472">
    <property type="entry name" value="WD40_PAC1"/>
</dbReference>
<gene>
    <name evidence="7" type="ORF">FTUN_4025</name>
</gene>
<dbReference type="Proteomes" id="UP000503447">
    <property type="component" value="Chromosome"/>
</dbReference>
<dbReference type="PANTHER" id="PTHR19848">
    <property type="entry name" value="WD40 REPEAT PROTEIN"/>
    <property type="match status" value="1"/>
</dbReference>
<dbReference type="PANTHER" id="PTHR19848:SF7">
    <property type="entry name" value="F-BOX AND WD-40 DOMAIN PROTEIN 7"/>
    <property type="match status" value="1"/>
</dbReference>
<keyword evidence="1 3" id="KW-0853">WD repeat</keyword>
<keyword evidence="6" id="KW-0732">Signal</keyword>
<proteinExistence type="predicted"/>
<name>A0A6M5YR78_9BACT</name>
<dbReference type="AlphaFoldDB" id="A0A6M5YR78"/>
<dbReference type="PROSITE" id="PS50082">
    <property type="entry name" value="WD_REPEATS_2"/>
    <property type="match status" value="3"/>
</dbReference>
<dbReference type="Gene3D" id="1.10.287.470">
    <property type="entry name" value="Helix hairpin bin"/>
    <property type="match status" value="1"/>
</dbReference>
<evidence type="ECO:0000313" key="7">
    <source>
        <dbReference type="EMBL" id="QJW96468.1"/>
    </source>
</evidence>
<feature type="chain" id="PRO_5026847492" evidence="6">
    <location>
        <begin position="21"/>
        <end position="686"/>
    </location>
</feature>
<dbReference type="InterPro" id="IPR001680">
    <property type="entry name" value="WD40_rpt"/>
</dbReference>
<feature type="region of interest" description="Disordered" evidence="5">
    <location>
        <begin position="23"/>
        <end position="44"/>
    </location>
</feature>
<sequence>MRLRSLALMSALAAMTGLLIGCSSKPPTTEKSNPTGSAQPEARNVDVGPPLYAAVSAPVYTTVIARGEPVVISNALVQYEERQVISAEVDGTIDLFATPISPEEARKLVPGQLLYHPRDVKKEFPLRRIGESDEVTDGQILAYLDEQQVRARLDGAKKIIKAALSARESAEVGADAAKERLALSKEAARGVAGSGSKKEILDDQLTFQRFVENLAQAQQTIAKAEQDLAESTVLLGKHQVKGRVNGVVRSLAKRPGEYVKAGDKIMEVEATDRVRIEGNLDVQYMSRVHRGMTVVVEPAVPSAPITSHQGHRQPVTGLAVTAHPDGPLVVSAGADGGALVWDPNLGKKDKRPTLPHNLPHPVAVRSVAATPPTAKSLMVITGADDGKIRIWDVSNRAALPTTPKAEPEEVHTSGVQAIAVSPDGLYFATAAGRDVFVWELATAKKLYALPVEHRDNVTAVNFTPQNTLVTASKDGTIKVWKLGTERAAVVRTLDHRAGAVEVLGVSRDGSRVLFDQDKTRIDLVDPANGQTTGQVQNVTSAGAFSTVAAFGPDEVPPGTPADKLPPYTIATAGGDGDLKGTLQYWMAPRTGGRGAEAGRLIIPGRAGITAVAFSPVRSEPFLVVGTAAGGVFLWKPPAGERKTHTGRVTFTDPTDTRYLTVRVEMDNKELKLTDHSTATIIVPSDR</sequence>
<keyword evidence="2" id="KW-0677">Repeat</keyword>
<keyword evidence="4" id="KW-0175">Coiled coil</keyword>
<dbReference type="SUPFAM" id="SSF50978">
    <property type="entry name" value="WD40 repeat-like"/>
    <property type="match status" value="1"/>
</dbReference>
<evidence type="ECO:0000256" key="6">
    <source>
        <dbReference type="SAM" id="SignalP"/>
    </source>
</evidence>
<evidence type="ECO:0000256" key="4">
    <source>
        <dbReference type="SAM" id="Coils"/>
    </source>
</evidence>
<dbReference type="PRINTS" id="PR00320">
    <property type="entry name" value="GPROTEINBRPT"/>
</dbReference>
<dbReference type="Gene3D" id="2.40.50.100">
    <property type="match status" value="1"/>
</dbReference>
<dbReference type="EMBL" id="CP053452">
    <property type="protein sequence ID" value="QJW96468.1"/>
    <property type="molecule type" value="Genomic_DNA"/>
</dbReference>
<feature type="signal peptide" evidence="6">
    <location>
        <begin position="1"/>
        <end position="20"/>
    </location>
</feature>
<evidence type="ECO:0000256" key="1">
    <source>
        <dbReference type="ARBA" id="ARBA00022574"/>
    </source>
</evidence>
<evidence type="ECO:0000256" key="5">
    <source>
        <dbReference type="SAM" id="MobiDB-lite"/>
    </source>
</evidence>
<dbReference type="Gene3D" id="2.40.30.170">
    <property type="match status" value="1"/>
</dbReference>
<accession>A0A6M5YR78</accession>
<dbReference type="PROSITE" id="PS00678">
    <property type="entry name" value="WD_REPEATS_1"/>
    <property type="match status" value="1"/>
</dbReference>
<feature type="coiled-coil region" evidence="4">
    <location>
        <begin position="207"/>
        <end position="234"/>
    </location>
</feature>
<organism evidence="7 8">
    <name type="scientific">Frigoriglobus tundricola</name>
    <dbReference type="NCBI Taxonomy" id="2774151"/>
    <lineage>
        <taxon>Bacteria</taxon>
        <taxon>Pseudomonadati</taxon>
        <taxon>Planctomycetota</taxon>
        <taxon>Planctomycetia</taxon>
        <taxon>Gemmatales</taxon>
        <taxon>Gemmataceae</taxon>
        <taxon>Frigoriglobus</taxon>
    </lineage>
</organism>
<evidence type="ECO:0000256" key="2">
    <source>
        <dbReference type="ARBA" id="ARBA00022737"/>
    </source>
</evidence>
<dbReference type="InterPro" id="IPR015943">
    <property type="entry name" value="WD40/YVTN_repeat-like_dom_sf"/>
</dbReference>
<dbReference type="InterPro" id="IPR019775">
    <property type="entry name" value="WD40_repeat_CS"/>
</dbReference>